<gene>
    <name evidence="4" type="ORF">DQG23_16395</name>
</gene>
<accession>A0A329MMW1</accession>
<dbReference type="GO" id="GO:1990904">
    <property type="term" value="C:ribonucleoprotein complex"/>
    <property type="evidence" value="ECO:0007669"/>
    <property type="project" value="UniProtKB-KW"/>
</dbReference>
<dbReference type="InterPro" id="IPR037147">
    <property type="entry name" value="Ribosomal_bL28_sf"/>
</dbReference>
<organism evidence="4 5">
    <name type="scientific">Paenibacillus contaminans</name>
    <dbReference type="NCBI Taxonomy" id="450362"/>
    <lineage>
        <taxon>Bacteria</taxon>
        <taxon>Bacillati</taxon>
        <taxon>Bacillota</taxon>
        <taxon>Bacilli</taxon>
        <taxon>Bacillales</taxon>
        <taxon>Paenibacillaceae</taxon>
        <taxon>Paenibacillus</taxon>
    </lineage>
</organism>
<evidence type="ECO:0000313" key="5">
    <source>
        <dbReference type="Proteomes" id="UP000250369"/>
    </source>
</evidence>
<comment type="similarity">
    <text evidence="1">Belongs to the bacterial ribosomal protein bL28 family.</text>
</comment>
<keyword evidence="3" id="KW-0687">Ribonucleoprotein</keyword>
<evidence type="ECO:0000313" key="4">
    <source>
        <dbReference type="EMBL" id="RAV20053.1"/>
    </source>
</evidence>
<evidence type="ECO:0000256" key="2">
    <source>
        <dbReference type="ARBA" id="ARBA00022980"/>
    </source>
</evidence>
<dbReference type="Pfam" id="PF00830">
    <property type="entry name" value="Ribosomal_L28"/>
    <property type="match status" value="1"/>
</dbReference>
<dbReference type="InterPro" id="IPR026569">
    <property type="entry name" value="Ribosomal_bL28"/>
</dbReference>
<keyword evidence="5" id="KW-1185">Reference proteome</keyword>
<evidence type="ECO:0000256" key="1">
    <source>
        <dbReference type="ARBA" id="ARBA00008760"/>
    </source>
</evidence>
<dbReference type="Proteomes" id="UP000250369">
    <property type="component" value="Unassembled WGS sequence"/>
</dbReference>
<dbReference type="InterPro" id="IPR034704">
    <property type="entry name" value="Ribosomal_bL28/bL31-like_sf"/>
</dbReference>
<proteinExistence type="inferred from homology"/>
<reference evidence="4 5" key="1">
    <citation type="journal article" date="2009" name="Int. J. Syst. Evol. Microbiol.">
        <title>Paenibacillus contaminans sp. nov., isolated from a contaminated laboratory plate.</title>
        <authorList>
            <person name="Chou J.H."/>
            <person name="Lee J.H."/>
            <person name="Lin M.C."/>
            <person name="Chang P.S."/>
            <person name="Arun A.B."/>
            <person name="Young C.C."/>
            <person name="Chen W.M."/>
        </authorList>
    </citation>
    <scope>NUCLEOTIDE SEQUENCE [LARGE SCALE GENOMIC DNA]</scope>
    <source>
        <strain evidence="4 5">CKOBP-6</strain>
    </source>
</reference>
<dbReference type="EMBL" id="QMFB01000009">
    <property type="protein sequence ID" value="RAV20053.1"/>
    <property type="molecule type" value="Genomic_DNA"/>
</dbReference>
<evidence type="ECO:0000256" key="3">
    <source>
        <dbReference type="ARBA" id="ARBA00023274"/>
    </source>
</evidence>
<name>A0A329MMW1_9BACL</name>
<keyword evidence="2" id="KW-0689">Ribosomal protein</keyword>
<dbReference type="Gene3D" id="2.30.170.40">
    <property type="entry name" value="Ribosomal protein L28/L24"/>
    <property type="match status" value="1"/>
</dbReference>
<dbReference type="GO" id="GO:0005840">
    <property type="term" value="C:ribosome"/>
    <property type="evidence" value="ECO:0007669"/>
    <property type="project" value="UniProtKB-KW"/>
</dbReference>
<protein>
    <submittedName>
        <fullName evidence="4">Uncharacterized protein</fullName>
    </submittedName>
</protein>
<dbReference type="SUPFAM" id="SSF143800">
    <property type="entry name" value="L28p-like"/>
    <property type="match status" value="1"/>
</dbReference>
<sequence>MGRAIPISFSERYFRVPSIITIDIGGNPMKCSQCGKGPVLANRIHISRSHVSRRSKRRQKPNVSKRRLNIGGVIQTLCICTKCVRTIAKQLRG</sequence>
<dbReference type="AlphaFoldDB" id="A0A329MMW1"/>
<comment type="caution">
    <text evidence="4">The sequence shown here is derived from an EMBL/GenBank/DDBJ whole genome shotgun (WGS) entry which is preliminary data.</text>
</comment>
<dbReference type="GO" id="GO:0003735">
    <property type="term" value="F:structural constituent of ribosome"/>
    <property type="evidence" value="ECO:0007669"/>
    <property type="project" value="InterPro"/>
</dbReference>